<dbReference type="GO" id="GO:0005737">
    <property type="term" value="C:cytoplasm"/>
    <property type="evidence" value="ECO:0007669"/>
    <property type="project" value="TreeGrafter"/>
</dbReference>
<accession>A0A9P4MVL7</accession>
<dbReference type="PANTHER" id="PTHR48079:SF6">
    <property type="entry name" value="NAD(P)-BINDING DOMAIN-CONTAINING PROTEIN-RELATED"/>
    <property type="match status" value="1"/>
</dbReference>
<gene>
    <name evidence="1" type="ORF">GQ43DRAFT_478393</name>
</gene>
<name>A0A9P4MVL7_9PLEO</name>
<dbReference type="SUPFAM" id="SSF51735">
    <property type="entry name" value="NAD(P)-binding Rossmann-fold domains"/>
    <property type="match status" value="1"/>
</dbReference>
<dbReference type="InterPro" id="IPR036291">
    <property type="entry name" value="NAD(P)-bd_dom_sf"/>
</dbReference>
<dbReference type="AlphaFoldDB" id="A0A9P4MVL7"/>
<organism evidence="1 2">
    <name type="scientific">Delitschia confertaspora ATCC 74209</name>
    <dbReference type="NCBI Taxonomy" id="1513339"/>
    <lineage>
        <taxon>Eukaryota</taxon>
        <taxon>Fungi</taxon>
        <taxon>Dikarya</taxon>
        <taxon>Ascomycota</taxon>
        <taxon>Pezizomycotina</taxon>
        <taxon>Dothideomycetes</taxon>
        <taxon>Pleosporomycetidae</taxon>
        <taxon>Pleosporales</taxon>
        <taxon>Delitschiaceae</taxon>
        <taxon>Delitschia</taxon>
    </lineage>
</organism>
<dbReference type="EMBL" id="ML993881">
    <property type="protein sequence ID" value="KAF2204247.1"/>
    <property type="molecule type" value="Genomic_DNA"/>
</dbReference>
<proteinExistence type="predicted"/>
<dbReference type="OrthoDB" id="2130169at2759"/>
<dbReference type="GO" id="GO:0004029">
    <property type="term" value="F:aldehyde dehydrogenase (NAD+) activity"/>
    <property type="evidence" value="ECO:0007669"/>
    <property type="project" value="TreeGrafter"/>
</dbReference>
<sequence>MPTTKIFLTGATGYIGGTVLDTLFHQRPDYHITVLLRKIPDGFQEKYPNVEIVIGDYDDSDLVSATAAQANIVVHGGNSKHEAVIKAHLAGLLTRPEKSFFIRLGGTGVIADWKDGPYGELNPKVWSDIDDIDTLTSMPDWALHRPVEKLIQATAEANGEMVKCAIICSSGVYGKGKGMVRTRSLYMPEFYGEILKLGYPFYTGSGGNRRGWVHIEDLMRVYLSLIDAAAVGGGNAVWGKEGYYFTATQEASQLELATAAGKILYARGVIDTEEPKKLSIEEIGAMTLGSSWPYMGFYTFACNTRAKADRARKYLGYEPRAPSVFECMEEDLREA</sequence>
<evidence type="ECO:0000313" key="1">
    <source>
        <dbReference type="EMBL" id="KAF2204247.1"/>
    </source>
</evidence>
<protein>
    <submittedName>
        <fullName evidence="1">NAD(P)-binding protein</fullName>
    </submittedName>
</protein>
<dbReference type="Gene3D" id="3.40.50.720">
    <property type="entry name" value="NAD(P)-binding Rossmann-like Domain"/>
    <property type="match status" value="1"/>
</dbReference>
<evidence type="ECO:0000313" key="2">
    <source>
        <dbReference type="Proteomes" id="UP000799536"/>
    </source>
</evidence>
<keyword evidence="2" id="KW-1185">Reference proteome</keyword>
<dbReference type="InterPro" id="IPR051783">
    <property type="entry name" value="NAD(P)-dependent_oxidoreduct"/>
</dbReference>
<comment type="caution">
    <text evidence="1">The sequence shown here is derived from an EMBL/GenBank/DDBJ whole genome shotgun (WGS) entry which is preliminary data.</text>
</comment>
<dbReference type="PANTHER" id="PTHR48079">
    <property type="entry name" value="PROTEIN YEEZ"/>
    <property type="match status" value="1"/>
</dbReference>
<reference evidence="1" key="1">
    <citation type="journal article" date="2020" name="Stud. Mycol.">
        <title>101 Dothideomycetes genomes: a test case for predicting lifestyles and emergence of pathogens.</title>
        <authorList>
            <person name="Haridas S."/>
            <person name="Albert R."/>
            <person name="Binder M."/>
            <person name="Bloem J."/>
            <person name="Labutti K."/>
            <person name="Salamov A."/>
            <person name="Andreopoulos B."/>
            <person name="Baker S."/>
            <person name="Barry K."/>
            <person name="Bills G."/>
            <person name="Bluhm B."/>
            <person name="Cannon C."/>
            <person name="Castanera R."/>
            <person name="Culley D."/>
            <person name="Daum C."/>
            <person name="Ezra D."/>
            <person name="Gonzalez J."/>
            <person name="Henrissat B."/>
            <person name="Kuo A."/>
            <person name="Liang C."/>
            <person name="Lipzen A."/>
            <person name="Lutzoni F."/>
            <person name="Magnuson J."/>
            <person name="Mondo S."/>
            <person name="Nolan M."/>
            <person name="Ohm R."/>
            <person name="Pangilinan J."/>
            <person name="Park H.-J."/>
            <person name="Ramirez L."/>
            <person name="Alfaro M."/>
            <person name="Sun H."/>
            <person name="Tritt A."/>
            <person name="Yoshinaga Y."/>
            <person name="Zwiers L.-H."/>
            <person name="Turgeon B."/>
            <person name="Goodwin S."/>
            <person name="Spatafora J."/>
            <person name="Crous P."/>
            <person name="Grigoriev I."/>
        </authorList>
    </citation>
    <scope>NUCLEOTIDE SEQUENCE</scope>
    <source>
        <strain evidence="1">ATCC 74209</strain>
    </source>
</reference>
<dbReference type="Proteomes" id="UP000799536">
    <property type="component" value="Unassembled WGS sequence"/>
</dbReference>